<evidence type="ECO:0000313" key="10">
    <source>
        <dbReference type="Proteomes" id="UP000460718"/>
    </source>
</evidence>
<evidence type="ECO:0000313" key="5">
    <source>
        <dbReference type="EMBL" id="KAE9206574.1"/>
    </source>
</evidence>
<dbReference type="Proteomes" id="UP000437068">
    <property type="component" value="Unassembled WGS sequence"/>
</dbReference>
<dbReference type="EMBL" id="QXGE01000225">
    <property type="protein sequence ID" value="KAE9319503.1"/>
    <property type="molecule type" value="Genomic_DNA"/>
</dbReference>
<evidence type="ECO:0000313" key="7">
    <source>
        <dbReference type="Proteomes" id="UP000429523"/>
    </source>
</evidence>
<evidence type="ECO:0000313" key="9">
    <source>
        <dbReference type="Proteomes" id="UP000437068"/>
    </source>
</evidence>
<dbReference type="EMBL" id="QXGF01000052">
    <property type="protein sequence ID" value="KAE8948360.1"/>
    <property type="molecule type" value="Genomic_DNA"/>
</dbReference>
<dbReference type="Proteomes" id="UP000429523">
    <property type="component" value="Unassembled WGS sequence"/>
</dbReference>
<organism evidence="3 7">
    <name type="scientific">Phytophthora fragariae</name>
    <dbReference type="NCBI Taxonomy" id="53985"/>
    <lineage>
        <taxon>Eukaryota</taxon>
        <taxon>Sar</taxon>
        <taxon>Stramenopiles</taxon>
        <taxon>Oomycota</taxon>
        <taxon>Peronosporomycetes</taxon>
        <taxon>Peronosporales</taxon>
        <taxon>Peronosporaceae</taxon>
        <taxon>Phytophthora</taxon>
    </lineage>
</organism>
<comment type="caution">
    <text evidence="3">The sequence shown here is derived from an EMBL/GenBank/DDBJ whole genome shotgun (WGS) entry which is preliminary data.</text>
</comment>
<reference evidence="7 8" key="1">
    <citation type="submission" date="2018-08" db="EMBL/GenBank/DDBJ databases">
        <title>Genomic investigation of the strawberry pathogen Phytophthora fragariae indicates pathogenicity is determined by transcriptional variation in three key races.</title>
        <authorList>
            <person name="Adams T.M."/>
            <person name="Armitage A.D."/>
            <person name="Sobczyk M.K."/>
            <person name="Bates H.J."/>
            <person name="Dunwell J.M."/>
            <person name="Nellist C.F."/>
            <person name="Harrison R.J."/>
        </authorList>
    </citation>
    <scope>NUCLEOTIDE SEQUENCE [LARGE SCALE GENOMIC DNA]</scope>
    <source>
        <strain evidence="6 9">A4</strain>
        <strain evidence="5 8">NOV-27</strain>
        <strain evidence="3 7">NOV-9</strain>
        <strain evidence="4 10">SCRP245</strain>
    </source>
</reference>
<evidence type="ECO:0000259" key="2">
    <source>
        <dbReference type="Pfam" id="PF13961"/>
    </source>
</evidence>
<dbReference type="EMBL" id="QXFW01000325">
    <property type="protein sequence ID" value="KAE9016055.1"/>
    <property type="molecule type" value="Genomic_DNA"/>
</dbReference>
<dbReference type="InterPro" id="IPR025314">
    <property type="entry name" value="DUF4219"/>
</dbReference>
<evidence type="ECO:0000256" key="1">
    <source>
        <dbReference type="SAM" id="MobiDB-lite"/>
    </source>
</evidence>
<accession>A0A6A3FW49</accession>
<keyword evidence="8" id="KW-1185">Reference proteome</keyword>
<dbReference type="Pfam" id="PF13961">
    <property type="entry name" value="DUF4219"/>
    <property type="match status" value="1"/>
</dbReference>
<dbReference type="AlphaFoldDB" id="A0A6A3FW49"/>
<feature type="region of interest" description="Disordered" evidence="1">
    <location>
        <begin position="188"/>
        <end position="207"/>
    </location>
</feature>
<evidence type="ECO:0000313" key="6">
    <source>
        <dbReference type="EMBL" id="KAE9319503.1"/>
    </source>
</evidence>
<dbReference type="Proteomes" id="UP000433483">
    <property type="component" value="Unassembled WGS sequence"/>
</dbReference>
<dbReference type="OrthoDB" id="108879at2759"/>
<evidence type="ECO:0000313" key="3">
    <source>
        <dbReference type="EMBL" id="KAE8948360.1"/>
    </source>
</evidence>
<dbReference type="Proteomes" id="UP000460718">
    <property type="component" value="Unassembled WGS sequence"/>
</dbReference>
<feature type="domain" description="DUF4219" evidence="2">
    <location>
        <begin position="35"/>
        <end position="60"/>
    </location>
</feature>
<dbReference type="EMBL" id="QXGB01000701">
    <property type="protein sequence ID" value="KAE9206574.1"/>
    <property type="molecule type" value="Genomic_DNA"/>
</dbReference>
<name>A0A6A3FW49_9STRA</name>
<protein>
    <recommendedName>
        <fullName evidence="2">DUF4219 domain-containing protein</fullName>
    </recommendedName>
</protein>
<evidence type="ECO:0000313" key="8">
    <source>
        <dbReference type="Proteomes" id="UP000433483"/>
    </source>
</evidence>
<sequence length="286" mass="31402">MLQKVMSSMASTSGLGSGSSASTATPAFTTKLCKFNGTGYRVWVRQLQLYLEAKDAWEAVLKLAPTELQLTAEGADFGDRPLHQLSPQQKLVMTIILDALSDEQAALLADLEHPQPMLSALRKTYRHVCDATTRLMLADLECYKVSLSDGEKKNNFLQSLGPDWNGYVGSLETRPTFEDLLIKAASDTRRHAVRPQRGKRGGGSVVRGGNAFTAKYDGKKKGKYFNCGKRGHSRNECKSEKRASTCRLLVIQDAGAAMTVPRVDLRFKSANMLVQNGSSTLELRVI</sequence>
<feature type="compositionally biased region" description="Basic residues" evidence="1">
    <location>
        <begin position="191"/>
        <end position="200"/>
    </location>
</feature>
<evidence type="ECO:0000313" key="4">
    <source>
        <dbReference type="EMBL" id="KAE9016055.1"/>
    </source>
</evidence>
<gene>
    <name evidence="6" type="ORF">PF001_g5852</name>
    <name evidence="5" type="ORF">PF005_g12951</name>
    <name evidence="3" type="ORF">PF009_g2056</name>
    <name evidence="4" type="ORF">PF011_g7344</name>
</gene>
<proteinExistence type="predicted"/>